<evidence type="ECO:0000313" key="5">
    <source>
        <dbReference type="Proteomes" id="UP001146120"/>
    </source>
</evidence>
<dbReference type="PANTHER" id="PTHR24180:SF45">
    <property type="entry name" value="POLY [ADP-RIBOSE] POLYMERASE TANKYRASE"/>
    <property type="match status" value="1"/>
</dbReference>
<feature type="repeat" description="ANK" evidence="3">
    <location>
        <begin position="148"/>
        <end position="182"/>
    </location>
</feature>
<keyword evidence="1" id="KW-0677">Repeat</keyword>
<dbReference type="EMBL" id="DAKRPA010000044">
    <property type="protein sequence ID" value="DBA01593.1"/>
    <property type="molecule type" value="Genomic_DNA"/>
</dbReference>
<dbReference type="SUPFAM" id="SSF48403">
    <property type="entry name" value="Ankyrin repeat"/>
    <property type="match status" value="1"/>
</dbReference>
<keyword evidence="2 3" id="KW-0040">ANK repeat</keyword>
<organism evidence="4 5">
    <name type="scientific">Lagenidium giganteum</name>
    <dbReference type="NCBI Taxonomy" id="4803"/>
    <lineage>
        <taxon>Eukaryota</taxon>
        <taxon>Sar</taxon>
        <taxon>Stramenopiles</taxon>
        <taxon>Oomycota</taxon>
        <taxon>Peronosporomycetes</taxon>
        <taxon>Pythiales</taxon>
        <taxon>Pythiaceae</taxon>
    </lineage>
</organism>
<dbReference type="InterPro" id="IPR036770">
    <property type="entry name" value="Ankyrin_rpt-contain_sf"/>
</dbReference>
<dbReference type="PROSITE" id="PS50088">
    <property type="entry name" value="ANK_REPEAT"/>
    <property type="match status" value="2"/>
</dbReference>
<proteinExistence type="predicted"/>
<reference evidence="4" key="1">
    <citation type="submission" date="2022-11" db="EMBL/GenBank/DDBJ databases">
        <authorList>
            <person name="Morgan W.R."/>
            <person name="Tartar A."/>
        </authorList>
    </citation>
    <scope>NUCLEOTIDE SEQUENCE</scope>
    <source>
        <strain evidence="4">ARSEF 373</strain>
    </source>
</reference>
<gene>
    <name evidence="4" type="ORF">N0F65_011349</name>
</gene>
<accession>A0AAV2Z8I5</accession>
<sequence>MSKVIWDEVQGACDVRALQQAVAECSDRTLVMDGWTPLQYLCENRSVENEARTQGIALLLKSGVADGNAVDENGWTALHLLAKSKSASEAGDITASVRQLLAGNVNVNAKTSEGKTALHYLCENEASSTSAIEALLQARADVNAVDEDGNTPLHLLAESSGMKPSTIQLLLSAKSNPNAQNQFQAAAFHYVCQNSNVTPEIIRLVLQHGGDPNVKNNIGNTPLHYICENYSVSVPMLEEFINSKRVNVTLTNALGKTAFECIPDANTACRQFAQKFAAPTLQTSNTQEMADVGGEDASELPVSLQGMLQQWNASLPPFDMAFYNAICCEPAFSESYEQVADVSVQVCSDLSNTGLIQAWQASLNKWRSCVVLAYCALIAPTLWDQYAQKYNRAVPADLIKKRAAVEDVWRRFPEQVHRRERFEALSKLV</sequence>
<evidence type="ECO:0000313" key="4">
    <source>
        <dbReference type="EMBL" id="DBA01593.1"/>
    </source>
</evidence>
<evidence type="ECO:0000256" key="2">
    <source>
        <dbReference type="ARBA" id="ARBA00023043"/>
    </source>
</evidence>
<dbReference type="Proteomes" id="UP001146120">
    <property type="component" value="Unassembled WGS sequence"/>
</dbReference>
<dbReference type="PROSITE" id="PS50297">
    <property type="entry name" value="ANK_REP_REGION"/>
    <property type="match status" value="2"/>
</dbReference>
<feature type="repeat" description="ANK" evidence="3">
    <location>
        <begin position="113"/>
        <end position="147"/>
    </location>
</feature>
<protein>
    <recommendedName>
        <fullName evidence="6">Ankyrin repeat protein</fullName>
    </recommendedName>
</protein>
<dbReference type="InterPro" id="IPR051637">
    <property type="entry name" value="Ank_repeat_dom-contain_49"/>
</dbReference>
<reference evidence="4" key="2">
    <citation type="journal article" date="2023" name="Microbiol Resour">
        <title>Decontamination and Annotation of the Draft Genome Sequence of the Oomycete Lagenidium giganteum ARSEF 373.</title>
        <authorList>
            <person name="Morgan W.R."/>
            <person name="Tartar A."/>
        </authorList>
    </citation>
    <scope>NUCLEOTIDE SEQUENCE</scope>
    <source>
        <strain evidence="4">ARSEF 373</strain>
    </source>
</reference>
<name>A0AAV2Z8I5_9STRA</name>
<dbReference type="AlphaFoldDB" id="A0AAV2Z8I5"/>
<evidence type="ECO:0008006" key="6">
    <source>
        <dbReference type="Google" id="ProtNLM"/>
    </source>
</evidence>
<comment type="caution">
    <text evidence="4">The sequence shown here is derived from an EMBL/GenBank/DDBJ whole genome shotgun (WGS) entry which is preliminary data.</text>
</comment>
<evidence type="ECO:0000256" key="1">
    <source>
        <dbReference type="ARBA" id="ARBA00022737"/>
    </source>
</evidence>
<dbReference type="PANTHER" id="PTHR24180">
    <property type="entry name" value="CYCLIN-DEPENDENT KINASE INHIBITOR 2C-RELATED"/>
    <property type="match status" value="1"/>
</dbReference>
<dbReference type="Gene3D" id="1.25.40.20">
    <property type="entry name" value="Ankyrin repeat-containing domain"/>
    <property type="match status" value="3"/>
</dbReference>
<keyword evidence="5" id="KW-1185">Reference proteome</keyword>
<evidence type="ECO:0000256" key="3">
    <source>
        <dbReference type="PROSITE-ProRule" id="PRU00023"/>
    </source>
</evidence>
<dbReference type="Pfam" id="PF12796">
    <property type="entry name" value="Ank_2"/>
    <property type="match status" value="1"/>
</dbReference>
<dbReference type="InterPro" id="IPR002110">
    <property type="entry name" value="Ankyrin_rpt"/>
</dbReference>
<dbReference type="SMART" id="SM00248">
    <property type="entry name" value="ANK"/>
    <property type="match status" value="6"/>
</dbReference>